<evidence type="ECO:0000313" key="9">
    <source>
        <dbReference type="Proteomes" id="UP000006695"/>
    </source>
</evidence>
<keyword evidence="2" id="KW-0645">Protease</keyword>
<dbReference type="PROSITE" id="PS51724">
    <property type="entry name" value="SPOR"/>
    <property type="match status" value="1"/>
</dbReference>
<evidence type="ECO:0000259" key="6">
    <source>
        <dbReference type="PROSITE" id="PS51724"/>
    </source>
</evidence>
<evidence type="ECO:0000256" key="5">
    <source>
        <dbReference type="SAM" id="MobiDB-lite"/>
    </source>
</evidence>
<gene>
    <name evidence="8" type="ordered locus">Gura_1787</name>
</gene>
<reference evidence="8 9" key="1">
    <citation type="submission" date="2007-05" db="EMBL/GenBank/DDBJ databases">
        <title>Complete sequence of Geobacter uraniireducens Rf4.</title>
        <authorList>
            <consortium name="US DOE Joint Genome Institute"/>
            <person name="Copeland A."/>
            <person name="Lucas S."/>
            <person name="Lapidus A."/>
            <person name="Barry K."/>
            <person name="Detter J.C."/>
            <person name="Glavina del Rio T."/>
            <person name="Hammon N."/>
            <person name="Israni S."/>
            <person name="Dalin E."/>
            <person name="Tice H."/>
            <person name="Pitluck S."/>
            <person name="Chertkov O."/>
            <person name="Brettin T."/>
            <person name="Bruce D."/>
            <person name="Han C."/>
            <person name="Schmutz J."/>
            <person name="Larimer F."/>
            <person name="Land M."/>
            <person name="Hauser L."/>
            <person name="Kyrpides N."/>
            <person name="Mikhailova N."/>
            <person name="Shelobolina E."/>
            <person name="Aklujkar M."/>
            <person name="Lovley D."/>
            <person name="Richardson P."/>
        </authorList>
    </citation>
    <scope>NUCLEOTIDE SEQUENCE [LARGE SCALE GENOMIC DNA]</scope>
    <source>
        <strain evidence="8 9">Rf4</strain>
    </source>
</reference>
<feature type="domain" description="SPOR" evidence="6">
    <location>
        <begin position="28"/>
        <end position="104"/>
    </location>
</feature>
<proteinExistence type="inferred from homology"/>
<dbReference type="GO" id="GO:0042834">
    <property type="term" value="F:peptidoglycan binding"/>
    <property type="evidence" value="ECO:0007669"/>
    <property type="project" value="InterPro"/>
</dbReference>
<sequence length="278" mass="30398">MIYRVLFLIVFWVTVVLTATGCAAPSAGISRVGFAIQVGAFSEVKNAERLSNKLQQKGIEAFYFKKDNGVYAVRFGDFESKEKARKAAQRLVADRMIGSYFIAPPQKIAVKKSSELAWEKAPEPSLKKLSPVVPKKKVEQPGGEAGPTSGGKGHGDMGVIAARTAERFVGIPYRWGGDTVVDGMDCSGFVRAVYNLCGVNIPRTSREQFRVGENVGKTDLQDGDLVFFGASGDEINHVGIYVGNGRFVHAPRRGDDIKVSTLDENYFAKKFIGAKRYF</sequence>
<dbReference type="STRING" id="351605.Gura_1787"/>
<name>A5GEX2_GEOUR</name>
<feature type="region of interest" description="Disordered" evidence="5">
    <location>
        <begin position="129"/>
        <end position="155"/>
    </location>
</feature>
<evidence type="ECO:0000256" key="1">
    <source>
        <dbReference type="ARBA" id="ARBA00007074"/>
    </source>
</evidence>
<keyword evidence="3" id="KW-0378">Hydrolase</keyword>
<evidence type="ECO:0000256" key="2">
    <source>
        <dbReference type="ARBA" id="ARBA00022670"/>
    </source>
</evidence>
<evidence type="ECO:0000313" key="8">
    <source>
        <dbReference type="EMBL" id="ABQ25977.1"/>
    </source>
</evidence>
<keyword evidence="9" id="KW-1185">Reference proteome</keyword>
<dbReference type="HOGENOM" id="CLU_016043_1_5_7"/>
<dbReference type="InterPro" id="IPR038765">
    <property type="entry name" value="Papain-like_cys_pep_sf"/>
</dbReference>
<dbReference type="AlphaFoldDB" id="A5GEX2"/>
<dbReference type="EMBL" id="CP000698">
    <property type="protein sequence ID" value="ABQ25977.1"/>
    <property type="molecule type" value="Genomic_DNA"/>
</dbReference>
<dbReference type="InterPro" id="IPR036680">
    <property type="entry name" value="SPOR-like_sf"/>
</dbReference>
<dbReference type="Gene3D" id="3.90.1720.10">
    <property type="entry name" value="endopeptidase domain like (from Nostoc punctiforme)"/>
    <property type="match status" value="1"/>
</dbReference>
<dbReference type="Proteomes" id="UP000006695">
    <property type="component" value="Chromosome"/>
</dbReference>
<dbReference type="InterPro" id="IPR000064">
    <property type="entry name" value="NLP_P60_dom"/>
</dbReference>
<dbReference type="MEROPS" id="C40.006"/>
<accession>A5GEX2</accession>
<keyword evidence="4" id="KW-0788">Thiol protease</keyword>
<dbReference type="PROSITE" id="PS51935">
    <property type="entry name" value="NLPC_P60"/>
    <property type="match status" value="1"/>
</dbReference>
<dbReference type="Pfam" id="PF00877">
    <property type="entry name" value="NLPC_P60"/>
    <property type="match status" value="1"/>
</dbReference>
<evidence type="ECO:0000256" key="3">
    <source>
        <dbReference type="ARBA" id="ARBA00022801"/>
    </source>
</evidence>
<dbReference type="GO" id="GO:0008234">
    <property type="term" value="F:cysteine-type peptidase activity"/>
    <property type="evidence" value="ECO:0007669"/>
    <property type="project" value="UniProtKB-KW"/>
</dbReference>
<dbReference type="PANTHER" id="PTHR47053">
    <property type="entry name" value="MUREIN DD-ENDOPEPTIDASE MEPH-RELATED"/>
    <property type="match status" value="1"/>
</dbReference>
<evidence type="ECO:0000259" key="7">
    <source>
        <dbReference type="PROSITE" id="PS51935"/>
    </source>
</evidence>
<dbReference type="InterPro" id="IPR051202">
    <property type="entry name" value="Peptidase_C40"/>
</dbReference>
<feature type="domain" description="NlpC/P60" evidence="7">
    <location>
        <begin position="154"/>
        <end position="278"/>
    </location>
</feature>
<dbReference type="SUPFAM" id="SSF54001">
    <property type="entry name" value="Cysteine proteinases"/>
    <property type="match status" value="1"/>
</dbReference>
<dbReference type="OrthoDB" id="9807055at2"/>
<dbReference type="GO" id="GO:0006508">
    <property type="term" value="P:proteolysis"/>
    <property type="evidence" value="ECO:0007669"/>
    <property type="project" value="UniProtKB-KW"/>
</dbReference>
<dbReference type="Gene3D" id="3.30.70.1070">
    <property type="entry name" value="Sporulation related repeat"/>
    <property type="match status" value="1"/>
</dbReference>
<dbReference type="RefSeq" id="WP_011938682.1">
    <property type="nucleotide sequence ID" value="NC_009483.1"/>
</dbReference>
<dbReference type="InterPro" id="IPR007730">
    <property type="entry name" value="SPOR-like_dom"/>
</dbReference>
<dbReference type="PANTHER" id="PTHR47053:SF1">
    <property type="entry name" value="MUREIN DD-ENDOPEPTIDASE MEPH-RELATED"/>
    <property type="match status" value="1"/>
</dbReference>
<evidence type="ECO:0000256" key="4">
    <source>
        <dbReference type="ARBA" id="ARBA00022807"/>
    </source>
</evidence>
<protein>
    <submittedName>
        <fullName evidence="8">NLP/P60 protein</fullName>
    </submittedName>
</protein>
<dbReference type="PROSITE" id="PS51257">
    <property type="entry name" value="PROKAR_LIPOPROTEIN"/>
    <property type="match status" value="1"/>
</dbReference>
<organism evidence="8 9">
    <name type="scientific">Geotalea uraniireducens (strain Rf4)</name>
    <name type="common">Geobacter uraniireducens</name>
    <dbReference type="NCBI Taxonomy" id="351605"/>
    <lineage>
        <taxon>Bacteria</taxon>
        <taxon>Pseudomonadati</taxon>
        <taxon>Thermodesulfobacteriota</taxon>
        <taxon>Desulfuromonadia</taxon>
        <taxon>Geobacterales</taxon>
        <taxon>Geobacteraceae</taxon>
        <taxon>Geotalea</taxon>
    </lineage>
</organism>
<dbReference type="SUPFAM" id="SSF110997">
    <property type="entry name" value="Sporulation related repeat"/>
    <property type="match status" value="1"/>
</dbReference>
<dbReference type="KEGG" id="gur:Gura_1787"/>
<feature type="compositionally biased region" description="Gly residues" evidence="5">
    <location>
        <begin position="143"/>
        <end position="152"/>
    </location>
</feature>
<dbReference type="Pfam" id="PF05036">
    <property type="entry name" value="SPOR"/>
    <property type="match status" value="1"/>
</dbReference>
<comment type="similarity">
    <text evidence="1">Belongs to the peptidase C40 family.</text>
</comment>